<dbReference type="STRING" id="535722.E4V2R4"/>
<dbReference type="GO" id="GO:0008474">
    <property type="term" value="F:palmitoyl-(protein) hydrolase activity"/>
    <property type="evidence" value="ECO:0007669"/>
    <property type="project" value="TreeGrafter"/>
</dbReference>
<dbReference type="GeneID" id="10025875"/>
<dbReference type="OMA" id="LGHWYSE"/>
<dbReference type="SUPFAM" id="SSF53474">
    <property type="entry name" value="alpha/beta-Hydrolases"/>
    <property type="match status" value="1"/>
</dbReference>
<dbReference type="Pfam" id="PF02230">
    <property type="entry name" value="Abhydrolase_2"/>
    <property type="match status" value="2"/>
</dbReference>
<dbReference type="Proteomes" id="UP000002669">
    <property type="component" value="Unassembled WGS sequence"/>
</dbReference>
<dbReference type="PANTHER" id="PTHR10655:SF64">
    <property type="entry name" value="PHOSPHOLIPASE_CARBOXYLESTERASE_THIOESTERASE DOMAIN-CONTAINING PROTEIN"/>
    <property type="match status" value="1"/>
</dbReference>
<protein>
    <recommendedName>
        <fullName evidence="2">Phospholipase/carboxylesterase/thioesterase domain-containing protein</fullName>
    </recommendedName>
</protein>
<dbReference type="Gene3D" id="3.40.50.1820">
    <property type="entry name" value="alpha/beta hydrolase"/>
    <property type="match status" value="1"/>
</dbReference>
<dbReference type="AlphaFoldDB" id="E4V2R4"/>
<proteinExistence type="inferred from homology"/>
<dbReference type="HOGENOM" id="CLU_049413_2_1_1"/>
<dbReference type="InterPro" id="IPR029058">
    <property type="entry name" value="AB_hydrolase_fold"/>
</dbReference>
<evidence type="ECO:0000259" key="2">
    <source>
        <dbReference type="Pfam" id="PF02230"/>
    </source>
</evidence>
<dbReference type="eggNOG" id="KOG2112">
    <property type="taxonomic scope" value="Eukaryota"/>
</dbReference>
<dbReference type="InterPro" id="IPR003140">
    <property type="entry name" value="PLipase/COase/thioEstase"/>
</dbReference>
<accession>E4V2R4</accession>
<dbReference type="EMBL" id="DS989827">
    <property type="protein sequence ID" value="EFR03626.1"/>
    <property type="molecule type" value="Genomic_DNA"/>
</dbReference>
<sequence>MSYDYPEPLVIQPRDSHRCTIILLHGRGSNAAKFGPILLSSSASHLDQVNQADKDAEHTLASAFTHAKFIFPTAPRRRAIAYNRSVINQWFDNWPLSTDTVPSKTLREKQDREYHQADSLRATTIFLHKLLREEISLLGGDAKRVILGGLSQGCAASLVALLLWDGESLGAAIGMCGWLPFRHQMEDLVQGVDTAEDDDDNPFIEETEDEVEISLPVRAVMSLAEDLGMSLSEPPSHEPPFQQTPLFLAHGTEDEKVPVDCGREARRCLSMIGVDVTWAEYAGLGHWYSKEMLGDLVAFIMNNEVEVE</sequence>
<evidence type="ECO:0000256" key="1">
    <source>
        <dbReference type="ARBA" id="ARBA00006499"/>
    </source>
</evidence>
<evidence type="ECO:0000313" key="3">
    <source>
        <dbReference type="EMBL" id="EFR03626.1"/>
    </source>
</evidence>
<dbReference type="InParanoid" id="E4V2R4"/>
<organism evidence="4">
    <name type="scientific">Arthroderma gypseum (strain ATCC MYA-4604 / CBS 118893)</name>
    <name type="common">Microsporum gypseum</name>
    <dbReference type="NCBI Taxonomy" id="535722"/>
    <lineage>
        <taxon>Eukaryota</taxon>
        <taxon>Fungi</taxon>
        <taxon>Dikarya</taxon>
        <taxon>Ascomycota</taxon>
        <taxon>Pezizomycotina</taxon>
        <taxon>Eurotiomycetes</taxon>
        <taxon>Eurotiomycetidae</taxon>
        <taxon>Onygenales</taxon>
        <taxon>Arthrodermataceae</taxon>
        <taxon>Nannizzia</taxon>
    </lineage>
</organism>
<dbReference type="GO" id="GO:0005737">
    <property type="term" value="C:cytoplasm"/>
    <property type="evidence" value="ECO:0007669"/>
    <property type="project" value="TreeGrafter"/>
</dbReference>
<dbReference type="GO" id="GO:0052689">
    <property type="term" value="F:carboxylic ester hydrolase activity"/>
    <property type="evidence" value="ECO:0007669"/>
    <property type="project" value="TreeGrafter"/>
</dbReference>
<dbReference type="PANTHER" id="PTHR10655">
    <property type="entry name" value="LYSOPHOSPHOLIPASE-RELATED"/>
    <property type="match status" value="1"/>
</dbReference>
<gene>
    <name evidence="3" type="ORF">MGYG_06620</name>
</gene>
<dbReference type="RefSeq" id="XP_003170634.1">
    <property type="nucleotide sequence ID" value="XM_003170586.1"/>
</dbReference>
<reference evidence="4" key="1">
    <citation type="journal article" date="2012" name="MBio">
        <title>Comparative genome analysis of Trichophyton rubrum and related dermatophytes reveals candidate genes involved in infection.</title>
        <authorList>
            <person name="Martinez D.A."/>
            <person name="Oliver B.G."/>
            <person name="Graeser Y."/>
            <person name="Goldberg J.M."/>
            <person name="Li W."/>
            <person name="Martinez-Rossi N.M."/>
            <person name="Monod M."/>
            <person name="Shelest E."/>
            <person name="Barton R.C."/>
            <person name="Birch E."/>
            <person name="Brakhage A.A."/>
            <person name="Chen Z."/>
            <person name="Gurr S.J."/>
            <person name="Heiman D."/>
            <person name="Heitman J."/>
            <person name="Kosti I."/>
            <person name="Rossi A."/>
            <person name="Saif S."/>
            <person name="Samalova M."/>
            <person name="Saunders C.W."/>
            <person name="Shea T."/>
            <person name="Summerbell R.C."/>
            <person name="Xu J."/>
            <person name="Young S."/>
            <person name="Zeng Q."/>
            <person name="Birren B.W."/>
            <person name="Cuomo C.A."/>
            <person name="White T.C."/>
        </authorList>
    </citation>
    <scope>NUCLEOTIDE SEQUENCE [LARGE SCALE GENOMIC DNA]</scope>
    <source>
        <strain evidence="4">ATCC MYA-4604 / CBS 118893</strain>
    </source>
</reference>
<comment type="similarity">
    <text evidence="1">Belongs to the AB hydrolase superfamily. AB hydrolase 2 family.</text>
</comment>
<dbReference type="VEuPathDB" id="FungiDB:MGYG_06620"/>
<keyword evidence="4" id="KW-1185">Reference proteome</keyword>
<dbReference type="OrthoDB" id="2418081at2759"/>
<feature type="domain" description="Phospholipase/carboxylesterase/thioesterase" evidence="2">
    <location>
        <begin position="8"/>
        <end position="187"/>
    </location>
</feature>
<evidence type="ECO:0000313" key="4">
    <source>
        <dbReference type="Proteomes" id="UP000002669"/>
    </source>
</evidence>
<name>E4V2R4_ARTGP</name>
<dbReference type="InterPro" id="IPR050565">
    <property type="entry name" value="LYPA1-2/EST-like"/>
</dbReference>
<feature type="domain" description="Phospholipase/carboxylesterase/thioesterase" evidence="2">
    <location>
        <begin position="235"/>
        <end position="301"/>
    </location>
</feature>